<evidence type="ECO:0000313" key="4">
    <source>
        <dbReference type="EMBL" id="CAF4027644.1"/>
    </source>
</evidence>
<name>A0A815ACF1_9BILA</name>
<dbReference type="EMBL" id="CAJOBA010035097">
    <property type="protein sequence ID" value="CAF3998163.1"/>
    <property type="molecule type" value="Genomic_DNA"/>
</dbReference>
<dbReference type="AlphaFoldDB" id="A0A815ACF1"/>
<dbReference type="Proteomes" id="UP000681722">
    <property type="component" value="Unassembled WGS sequence"/>
</dbReference>
<reference evidence="2" key="1">
    <citation type="submission" date="2021-02" db="EMBL/GenBank/DDBJ databases">
        <authorList>
            <person name="Nowell W R."/>
        </authorList>
    </citation>
    <scope>NUCLEOTIDE SEQUENCE</scope>
</reference>
<dbReference type="Proteomes" id="UP000677228">
    <property type="component" value="Unassembled WGS sequence"/>
</dbReference>
<organism evidence="2 5">
    <name type="scientific">Didymodactylos carnosus</name>
    <dbReference type="NCBI Taxonomy" id="1234261"/>
    <lineage>
        <taxon>Eukaryota</taxon>
        <taxon>Metazoa</taxon>
        <taxon>Spiralia</taxon>
        <taxon>Gnathifera</taxon>
        <taxon>Rotifera</taxon>
        <taxon>Eurotatoria</taxon>
        <taxon>Bdelloidea</taxon>
        <taxon>Philodinida</taxon>
        <taxon>Philodinidae</taxon>
        <taxon>Didymodactylos</taxon>
    </lineage>
</organism>
<evidence type="ECO:0000313" key="3">
    <source>
        <dbReference type="EMBL" id="CAF3998163.1"/>
    </source>
</evidence>
<gene>
    <name evidence="2" type="ORF">GPM918_LOCUS26344</name>
    <name evidence="1" type="ORF">OVA965_LOCUS23349</name>
    <name evidence="4" type="ORF">SRO942_LOCUS26476</name>
    <name evidence="3" type="ORF">TMI583_LOCUS24068</name>
</gene>
<proteinExistence type="predicted"/>
<accession>A0A815ACF1</accession>
<dbReference type="Proteomes" id="UP000682733">
    <property type="component" value="Unassembled WGS sequence"/>
</dbReference>
<dbReference type="EMBL" id="CAJNOQ010010574">
    <property type="protein sequence ID" value="CAF1255479.1"/>
    <property type="molecule type" value="Genomic_DNA"/>
</dbReference>
<evidence type="ECO:0000313" key="1">
    <source>
        <dbReference type="EMBL" id="CAF1187095.1"/>
    </source>
</evidence>
<dbReference type="EMBL" id="CAJNOK010013566">
    <property type="protein sequence ID" value="CAF1187095.1"/>
    <property type="molecule type" value="Genomic_DNA"/>
</dbReference>
<sequence>MYQPHRQLTAVGQYCYKGRIEEQSINLMVAENPRSCLNHAYLIDSVHGVTLQKRQCIHFDAKNIETNPGEYPKLFKFEEIRVYNELVRSSNDIKATIISKIIFHFHRQSFIDYINERRRLNERKKQNKTDFNIYLKTPNELVIILKNASKVGYHPCKGYITEQYNKSEQNKQEIIGTQAQLIYIRELRTATVYKICLSCLISLNVYEEEQCKFTKTLNKSTSVKVAVVTTIDRLTETTSSFTPKKMMLTTVKTV</sequence>
<dbReference type="EMBL" id="CAJOBC010016358">
    <property type="protein sequence ID" value="CAF4027644.1"/>
    <property type="molecule type" value="Genomic_DNA"/>
</dbReference>
<keyword evidence="5" id="KW-1185">Reference proteome</keyword>
<evidence type="ECO:0000313" key="2">
    <source>
        <dbReference type="EMBL" id="CAF1255479.1"/>
    </source>
</evidence>
<dbReference type="Proteomes" id="UP000663829">
    <property type="component" value="Unassembled WGS sequence"/>
</dbReference>
<comment type="caution">
    <text evidence="2">The sequence shown here is derived from an EMBL/GenBank/DDBJ whole genome shotgun (WGS) entry which is preliminary data.</text>
</comment>
<evidence type="ECO:0000313" key="5">
    <source>
        <dbReference type="Proteomes" id="UP000663829"/>
    </source>
</evidence>
<protein>
    <submittedName>
        <fullName evidence="2">Uncharacterized protein</fullName>
    </submittedName>
</protein>